<accession>A0AAD4BAE5</accession>
<evidence type="ECO:0000313" key="2">
    <source>
        <dbReference type="Proteomes" id="UP001194468"/>
    </source>
</evidence>
<name>A0AAD4BAE5_BOLED</name>
<protein>
    <submittedName>
        <fullName evidence="1">Uncharacterized protein</fullName>
    </submittedName>
</protein>
<evidence type="ECO:0000313" key="1">
    <source>
        <dbReference type="EMBL" id="KAF8414705.1"/>
    </source>
</evidence>
<dbReference type="EMBL" id="WHUW01000445">
    <property type="protein sequence ID" value="KAF8414705.1"/>
    <property type="molecule type" value="Genomic_DNA"/>
</dbReference>
<dbReference type="AlphaFoldDB" id="A0AAD4BAE5"/>
<sequence>MVEIPTNLIAQAEFQEIKEKVVTERELGEGRGYSTMWRKYKRRVLLAMSSQAFAQLVRCSLDLVF</sequence>
<proteinExistence type="predicted"/>
<keyword evidence="2" id="KW-1185">Reference proteome</keyword>
<organism evidence="1 2">
    <name type="scientific">Boletus edulis BED1</name>
    <dbReference type="NCBI Taxonomy" id="1328754"/>
    <lineage>
        <taxon>Eukaryota</taxon>
        <taxon>Fungi</taxon>
        <taxon>Dikarya</taxon>
        <taxon>Basidiomycota</taxon>
        <taxon>Agaricomycotina</taxon>
        <taxon>Agaricomycetes</taxon>
        <taxon>Agaricomycetidae</taxon>
        <taxon>Boletales</taxon>
        <taxon>Boletineae</taxon>
        <taxon>Boletaceae</taxon>
        <taxon>Boletoideae</taxon>
        <taxon>Boletus</taxon>
    </lineage>
</organism>
<reference evidence="1" key="2">
    <citation type="journal article" date="2020" name="Nat. Commun.">
        <title>Large-scale genome sequencing of mycorrhizal fungi provides insights into the early evolution of symbiotic traits.</title>
        <authorList>
            <person name="Miyauchi S."/>
            <person name="Kiss E."/>
            <person name="Kuo A."/>
            <person name="Drula E."/>
            <person name="Kohler A."/>
            <person name="Sanchez-Garcia M."/>
            <person name="Morin E."/>
            <person name="Andreopoulos B."/>
            <person name="Barry K.W."/>
            <person name="Bonito G."/>
            <person name="Buee M."/>
            <person name="Carver A."/>
            <person name="Chen C."/>
            <person name="Cichocki N."/>
            <person name="Clum A."/>
            <person name="Culley D."/>
            <person name="Crous P.W."/>
            <person name="Fauchery L."/>
            <person name="Girlanda M."/>
            <person name="Hayes R.D."/>
            <person name="Keri Z."/>
            <person name="LaButti K."/>
            <person name="Lipzen A."/>
            <person name="Lombard V."/>
            <person name="Magnuson J."/>
            <person name="Maillard F."/>
            <person name="Murat C."/>
            <person name="Nolan M."/>
            <person name="Ohm R.A."/>
            <person name="Pangilinan J."/>
            <person name="Pereira M.F."/>
            <person name="Perotto S."/>
            <person name="Peter M."/>
            <person name="Pfister S."/>
            <person name="Riley R."/>
            <person name="Sitrit Y."/>
            <person name="Stielow J.B."/>
            <person name="Szollosi G."/>
            <person name="Zifcakova L."/>
            <person name="Stursova M."/>
            <person name="Spatafora J.W."/>
            <person name="Tedersoo L."/>
            <person name="Vaario L.M."/>
            <person name="Yamada A."/>
            <person name="Yan M."/>
            <person name="Wang P."/>
            <person name="Xu J."/>
            <person name="Bruns T."/>
            <person name="Baldrian P."/>
            <person name="Vilgalys R."/>
            <person name="Dunand C."/>
            <person name="Henrissat B."/>
            <person name="Grigoriev I.V."/>
            <person name="Hibbett D."/>
            <person name="Nagy L.G."/>
            <person name="Martin F.M."/>
        </authorList>
    </citation>
    <scope>NUCLEOTIDE SEQUENCE</scope>
    <source>
        <strain evidence="1">BED1</strain>
    </source>
</reference>
<gene>
    <name evidence="1" type="ORF">L210DRAFT_2872695</name>
</gene>
<comment type="caution">
    <text evidence="1">The sequence shown here is derived from an EMBL/GenBank/DDBJ whole genome shotgun (WGS) entry which is preliminary data.</text>
</comment>
<reference evidence="1" key="1">
    <citation type="submission" date="2019-10" db="EMBL/GenBank/DDBJ databases">
        <authorList>
            <consortium name="DOE Joint Genome Institute"/>
            <person name="Kuo A."/>
            <person name="Miyauchi S."/>
            <person name="Kiss E."/>
            <person name="Drula E."/>
            <person name="Kohler A."/>
            <person name="Sanchez-Garcia M."/>
            <person name="Andreopoulos B."/>
            <person name="Barry K.W."/>
            <person name="Bonito G."/>
            <person name="Buee M."/>
            <person name="Carver A."/>
            <person name="Chen C."/>
            <person name="Cichocki N."/>
            <person name="Clum A."/>
            <person name="Culley D."/>
            <person name="Crous P.W."/>
            <person name="Fauchery L."/>
            <person name="Girlanda M."/>
            <person name="Hayes R."/>
            <person name="Keri Z."/>
            <person name="LaButti K."/>
            <person name="Lipzen A."/>
            <person name="Lombard V."/>
            <person name="Magnuson J."/>
            <person name="Maillard F."/>
            <person name="Morin E."/>
            <person name="Murat C."/>
            <person name="Nolan M."/>
            <person name="Ohm R."/>
            <person name="Pangilinan J."/>
            <person name="Pereira M."/>
            <person name="Perotto S."/>
            <person name="Peter M."/>
            <person name="Riley R."/>
            <person name="Sitrit Y."/>
            <person name="Stielow B."/>
            <person name="Szollosi G."/>
            <person name="Zifcakova L."/>
            <person name="Stursova M."/>
            <person name="Spatafora J.W."/>
            <person name="Tedersoo L."/>
            <person name="Vaario L.-M."/>
            <person name="Yamada A."/>
            <person name="Yan M."/>
            <person name="Wang P."/>
            <person name="Xu J."/>
            <person name="Bruns T."/>
            <person name="Baldrian P."/>
            <person name="Vilgalys R."/>
            <person name="Henrissat B."/>
            <person name="Grigoriev I.V."/>
            <person name="Hibbett D."/>
            <person name="Nagy L.G."/>
            <person name="Martin F.M."/>
        </authorList>
    </citation>
    <scope>NUCLEOTIDE SEQUENCE</scope>
    <source>
        <strain evidence="1">BED1</strain>
    </source>
</reference>
<dbReference type="Proteomes" id="UP001194468">
    <property type="component" value="Unassembled WGS sequence"/>
</dbReference>